<dbReference type="Gene3D" id="3.40.190.170">
    <property type="entry name" value="Bacterial extracellular solute-binding protein, family 7"/>
    <property type="match status" value="1"/>
</dbReference>
<dbReference type="STRING" id="488535.SAMN04487963_2767"/>
<protein>
    <recommendedName>
        <fullName evidence="3">TRAP-type C4-dicarboxylate transport system, substrate-binding protein</fullName>
    </recommendedName>
</protein>
<dbReference type="InterPro" id="IPR038404">
    <property type="entry name" value="TRAP_DctP_sf"/>
</dbReference>
<dbReference type="SUPFAM" id="SSF53850">
    <property type="entry name" value="Periplasmic binding protein-like II"/>
    <property type="match status" value="1"/>
</dbReference>
<dbReference type="Proteomes" id="UP000198519">
    <property type="component" value="Unassembled WGS sequence"/>
</dbReference>
<reference evidence="2" key="1">
    <citation type="submission" date="2016-10" db="EMBL/GenBank/DDBJ databases">
        <authorList>
            <person name="Varghese N."/>
            <person name="Submissions S."/>
        </authorList>
    </citation>
    <scope>NUCLEOTIDE SEQUENCE [LARGE SCALE GENOMIC DNA]</scope>
    <source>
        <strain evidence="2">CGMCC 1.7061</strain>
    </source>
</reference>
<accession>A0A1I4RHQ4</accession>
<gene>
    <name evidence="1" type="ORF">SAMN04487963_2767</name>
</gene>
<organism evidence="1 2">
    <name type="scientific">Marinobacter zhejiangensis</name>
    <dbReference type="NCBI Taxonomy" id="488535"/>
    <lineage>
        <taxon>Bacteria</taxon>
        <taxon>Pseudomonadati</taxon>
        <taxon>Pseudomonadota</taxon>
        <taxon>Gammaproteobacteria</taxon>
        <taxon>Pseudomonadales</taxon>
        <taxon>Marinobacteraceae</taxon>
        <taxon>Marinobacter</taxon>
    </lineage>
</organism>
<name>A0A1I4RHQ4_9GAMM</name>
<dbReference type="Pfam" id="PF19582">
    <property type="entry name" value="AdeT1_2"/>
    <property type="match status" value="1"/>
</dbReference>
<dbReference type="RefSeq" id="WP_245749983.1">
    <property type="nucleotide sequence ID" value="NZ_FOUE01000004.1"/>
</dbReference>
<evidence type="ECO:0000313" key="1">
    <source>
        <dbReference type="EMBL" id="SFM51747.1"/>
    </source>
</evidence>
<keyword evidence="2" id="KW-1185">Reference proteome</keyword>
<evidence type="ECO:0008006" key="3">
    <source>
        <dbReference type="Google" id="ProtNLM"/>
    </source>
</evidence>
<evidence type="ECO:0000313" key="2">
    <source>
        <dbReference type="Proteomes" id="UP000198519"/>
    </source>
</evidence>
<sequence length="341" mass="38242">MRLFLTSIAVLVLGAVSLVVRAEERQEFCVFDVAGASGFVYQAFQTYQRQAIAEGVRLHMQPYNDEDQVVEDFLAGQCDLIAVTDMGARKFNGFTGSISAIGAIPRYEDLKVLMYILASPRVADQLESDGYQVMGVAPMGAAYLFVNDREINHVEALQGKRITVFEGHDDAQHMIRFVGAEPVEAKITNFAQLFNNGDADISYAPGAAYEVLEMFRGMGDRGGIVRYPVGQVTVQLIARTGTFEDGFVRKSRNLVSRMYPEVMRLIRQFEESIPEERWVDISPEAMRGYQEMLRGVRVEMQASEDREAGAIAYNEDMMTILRKVRCYTNPGAQECSSEDRE</sequence>
<dbReference type="EMBL" id="FOUE01000004">
    <property type="protein sequence ID" value="SFM51747.1"/>
    <property type="molecule type" value="Genomic_DNA"/>
</dbReference>
<dbReference type="AlphaFoldDB" id="A0A1I4RHQ4"/>
<proteinExistence type="predicted"/>
<dbReference type="InterPro" id="IPR045758">
    <property type="entry name" value="AdeT1/2"/>
</dbReference>